<evidence type="ECO:0000313" key="1">
    <source>
        <dbReference type="EMBL" id="GGF93810.1"/>
    </source>
</evidence>
<dbReference type="AlphaFoldDB" id="A0A917FNY9"/>
<sequence length="56" mass="6649">MNQQEFEFVMAEIEIIIEQLADCQFCHKPVHEDNIKLLKQLFRMKLERACALKRAG</sequence>
<dbReference type="EMBL" id="BMEO01000005">
    <property type="protein sequence ID" value="GGF93810.1"/>
    <property type="molecule type" value="Genomic_DNA"/>
</dbReference>
<dbReference type="Proteomes" id="UP000605253">
    <property type="component" value="Unassembled WGS sequence"/>
</dbReference>
<name>A0A917FNY9_9GAMM</name>
<dbReference type="RefSeq" id="WP_188364989.1">
    <property type="nucleotide sequence ID" value="NZ_BAABJF010000002.1"/>
</dbReference>
<comment type="caution">
    <text evidence="1">The sequence shown here is derived from an EMBL/GenBank/DDBJ whole genome shotgun (WGS) entry which is preliminary data.</text>
</comment>
<keyword evidence="2" id="KW-1185">Reference proteome</keyword>
<proteinExistence type="predicted"/>
<accession>A0A917FNY9</accession>
<evidence type="ECO:0000313" key="2">
    <source>
        <dbReference type="Proteomes" id="UP000605253"/>
    </source>
</evidence>
<protein>
    <submittedName>
        <fullName evidence="1">Uncharacterized protein</fullName>
    </submittedName>
</protein>
<organism evidence="1 2">
    <name type="scientific">Marinicella pacifica</name>
    <dbReference type="NCBI Taxonomy" id="1171543"/>
    <lineage>
        <taxon>Bacteria</taxon>
        <taxon>Pseudomonadati</taxon>
        <taxon>Pseudomonadota</taxon>
        <taxon>Gammaproteobacteria</taxon>
        <taxon>Lysobacterales</taxon>
        <taxon>Marinicellaceae</taxon>
        <taxon>Marinicella</taxon>
    </lineage>
</organism>
<reference evidence="1" key="1">
    <citation type="journal article" date="2014" name="Int. J. Syst. Evol. Microbiol.">
        <title>Complete genome sequence of Corynebacterium casei LMG S-19264T (=DSM 44701T), isolated from a smear-ripened cheese.</title>
        <authorList>
            <consortium name="US DOE Joint Genome Institute (JGI-PGF)"/>
            <person name="Walter F."/>
            <person name="Albersmeier A."/>
            <person name="Kalinowski J."/>
            <person name="Ruckert C."/>
        </authorList>
    </citation>
    <scope>NUCLEOTIDE SEQUENCE</scope>
    <source>
        <strain evidence="1">CGMCC 1.12181</strain>
    </source>
</reference>
<reference evidence="1" key="2">
    <citation type="submission" date="2020-09" db="EMBL/GenBank/DDBJ databases">
        <authorList>
            <person name="Sun Q."/>
            <person name="Zhou Y."/>
        </authorList>
    </citation>
    <scope>NUCLEOTIDE SEQUENCE</scope>
    <source>
        <strain evidence="1">CGMCC 1.12181</strain>
    </source>
</reference>
<gene>
    <name evidence="1" type="ORF">GCM10011365_13860</name>
</gene>